<evidence type="ECO:0000259" key="3">
    <source>
        <dbReference type="PROSITE" id="PS51186"/>
    </source>
</evidence>
<gene>
    <name evidence="4" type="ORF">GCM10007860_08880</name>
</gene>
<dbReference type="PROSITE" id="PS51186">
    <property type="entry name" value="GNAT"/>
    <property type="match status" value="1"/>
</dbReference>
<comment type="caution">
    <text evidence="4">The sequence shown here is derived from an EMBL/GenBank/DDBJ whole genome shotgun (WGS) entry which is preliminary data.</text>
</comment>
<dbReference type="Gene3D" id="3.40.630.30">
    <property type="match status" value="1"/>
</dbReference>
<dbReference type="InterPro" id="IPR016181">
    <property type="entry name" value="Acyl_CoA_acyltransferase"/>
</dbReference>
<feature type="domain" description="N-acetyltransferase" evidence="3">
    <location>
        <begin position="1"/>
        <end position="146"/>
    </location>
</feature>
<evidence type="ECO:0000313" key="5">
    <source>
        <dbReference type="Proteomes" id="UP001156836"/>
    </source>
</evidence>
<proteinExistence type="predicted"/>
<sequence length="146" mass="15766">MRARLATAGDLPAALELFAALNPDDPVLDAAHAERVWAQLLAQPGASVWLAEEQGRPVATCTLLIVPNLTRGARPYGLIENVVTLPQWRRQGHARAVLDAALSTAWAANCYKVMLSTSAREPGVIDFYRRCGFRDGIKTGFVATAP</sequence>
<dbReference type="SUPFAM" id="SSF55729">
    <property type="entry name" value="Acyl-CoA N-acyltransferases (Nat)"/>
    <property type="match status" value="1"/>
</dbReference>
<keyword evidence="2" id="KW-0012">Acyltransferase</keyword>
<keyword evidence="5" id="KW-1185">Reference proteome</keyword>
<protein>
    <submittedName>
        <fullName evidence="4">Acetyltransferase</fullName>
    </submittedName>
</protein>
<dbReference type="RefSeq" id="WP_018747034.1">
    <property type="nucleotide sequence ID" value="NZ_BSOZ01000008.1"/>
</dbReference>
<evidence type="ECO:0000313" key="4">
    <source>
        <dbReference type="EMBL" id="GLS03743.1"/>
    </source>
</evidence>
<dbReference type="EMBL" id="BSOZ01000008">
    <property type="protein sequence ID" value="GLS03743.1"/>
    <property type="molecule type" value="Genomic_DNA"/>
</dbReference>
<dbReference type="PANTHER" id="PTHR43877">
    <property type="entry name" value="AMINOALKYLPHOSPHONATE N-ACETYLTRANSFERASE-RELATED-RELATED"/>
    <property type="match status" value="1"/>
</dbReference>
<accession>A0ABQ6BP73</accession>
<dbReference type="Proteomes" id="UP001156836">
    <property type="component" value="Unassembled WGS sequence"/>
</dbReference>
<name>A0ABQ6BP73_9NEIS</name>
<dbReference type="Pfam" id="PF00583">
    <property type="entry name" value="Acetyltransf_1"/>
    <property type="match status" value="1"/>
</dbReference>
<evidence type="ECO:0000256" key="1">
    <source>
        <dbReference type="ARBA" id="ARBA00022679"/>
    </source>
</evidence>
<evidence type="ECO:0000256" key="2">
    <source>
        <dbReference type="ARBA" id="ARBA00023315"/>
    </source>
</evidence>
<reference evidence="5" key="1">
    <citation type="journal article" date="2019" name="Int. J. Syst. Evol. Microbiol.">
        <title>The Global Catalogue of Microorganisms (GCM) 10K type strain sequencing project: providing services to taxonomists for standard genome sequencing and annotation.</title>
        <authorList>
            <consortium name="The Broad Institute Genomics Platform"/>
            <consortium name="The Broad Institute Genome Sequencing Center for Infectious Disease"/>
            <person name="Wu L."/>
            <person name="Ma J."/>
        </authorList>
    </citation>
    <scope>NUCLEOTIDE SEQUENCE [LARGE SCALE GENOMIC DNA]</scope>
    <source>
        <strain evidence="5">NBRC 104970</strain>
    </source>
</reference>
<organism evidence="4 5">
    <name type="scientific">Chitiniphilus shinanonensis</name>
    <dbReference type="NCBI Taxonomy" id="553088"/>
    <lineage>
        <taxon>Bacteria</taxon>
        <taxon>Pseudomonadati</taxon>
        <taxon>Pseudomonadota</taxon>
        <taxon>Betaproteobacteria</taxon>
        <taxon>Neisseriales</taxon>
        <taxon>Chitinibacteraceae</taxon>
        <taxon>Chitiniphilus</taxon>
    </lineage>
</organism>
<dbReference type="InterPro" id="IPR000182">
    <property type="entry name" value="GNAT_dom"/>
</dbReference>
<keyword evidence="1" id="KW-0808">Transferase</keyword>
<dbReference type="InterPro" id="IPR050832">
    <property type="entry name" value="Bact_Acetyltransf"/>
</dbReference>